<dbReference type="Gene3D" id="1.10.530.10">
    <property type="match status" value="1"/>
</dbReference>
<evidence type="ECO:0000313" key="6">
    <source>
        <dbReference type="Proteomes" id="UP000030002"/>
    </source>
</evidence>
<dbReference type="STRING" id="1385520.N802_13590"/>
<keyword evidence="3" id="KW-0732">Signal</keyword>
<feature type="signal peptide" evidence="3">
    <location>
        <begin position="1"/>
        <end position="33"/>
    </location>
</feature>
<sequence>MLFAPEFPARPTRRRPVRRAFVGTALLAGTATAAVIGLATTAGAHETVWDRVAQCESGGNWSINTGNGYYGGLQFSFTTWKEFGGQKYAHTANLATKAQQIEIAQAVLKVQGPGAWPVCSKRAGLTRENGQNTRVSRTSTKRIFPLAVDGQLGPKTRMGVERWVGGSVDAYWSTTDVKKLQGKVGATQDGTIGPATTRAVQAKVGVTQDGSWGPKTTSALQRYLNNLFD</sequence>
<dbReference type="EMBL" id="AVPJ01000002">
    <property type="protein sequence ID" value="KGN34368.1"/>
    <property type="molecule type" value="Genomic_DNA"/>
</dbReference>
<comment type="caution">
    <text evidence="5">The sequence shown here is derived from an EMBL/GenBank/DDBJ whole genome shotgun (WGS) entry which is preliminary data.</text>
</comment>
<organism evidence="5 6">
    <name type="scientific">Knoellia sinensis KCTC 19936</name>
    <dbReference type="NCBI Taxonomy" id="1385520"/>
    <lineage>
        <taxon>Bacteria</taxon>
        <taxon>Bacillati</taxon>
        <taxon>Actinomycetota</taxon>
        <taxon>Actinomycetes</taxon>
        <taxon>Micrococcales</taxon>
        <taxon>Intrasporangiaceae</taxon>
        <taxon>Knoellia</taxon>
    </lineage>
</organism>
<protein>
    <recommendedName>
        <fullName evidence="4">Resuscitation-promoting factor core lysozyme-like domain-containing protein</fullName>
    </recommendedName>
</protein>
<evidence type="ECO:0000313" key="5">
    <source>
        <dbReference type="EMBL" id="KGN34368.1"/>
    </source>
</evidence>
<feature type="chain" id="PRO_5039053483" description="Resuscitation-promoting factor core lysozyme-like domain-containing protein" evidence="3">
    <location>
        <begin position="34"/>
        <end position="229"/>
    </location>
</feature>
<dbReference type="SUPFAM" id="SSF53955">
    <property type="entry name" value="Lysozyme-like"/>
    <property type="match status" value="1"/>
</dbReference>
<dbReference type="AlphaFoldDB" id="A0A0A0JB40"/>
<dbReference type="RefSeq" id="WP_035912738.1">
    <property type="nucleotide sequence ID" value="NZ_AVPJ01000002.1"/>
</dbReference>
<evidence type="ECO:0000256" key="3">
    <source>
        <dbReference type="SAM" id="SignalP"/>
    </source>
</evidence>
<keyword evidence="6" id="KW-1185">Reference proteome</keyword>
<dbReference type="GO" id="GO:0016787">
    <property type="term" value="F:hydrolase activity"/>
    <property type="evidence" value="ECO:0007669"/>
    <property type="project" value="UniProtKB-KW"/>
</dbReference>
<name>A0A0A0JB40_9MICO</name>
<dbReference type="OrthoDB" id="1404170at2"/>
<dbReference type="InterPro" id="IPR010618">
    <property type="entry name" value="RPF"/>
</dbReference>
<comment type="similarity">
    <text evidence="1">Belongs to the transglycosylase family. Rpf subfamily.</text>
</comment>
<dbReference type="InterPro" id="IPR006311">
    <property type="entry name" value="TAT_signal"/>
</dbReference>
<dbReference type="Proteomes" id="UP000030002">
    <property type="component" value="Unassembled WGS sequence"/>
</dbReference>
<dbReference type="eggNOG" id="COG1652">
    <property type="taxonomic scope" value="Bacteria"/>
</dbReference>
<dbReference type="Pfam" id="PF06737">
    <property type="entry name" value="Transglycosylas"/>
    <property type="match status" value="1"/>
</dbReference>
<reference evidence="5 6" key="1">
    <citation type="submission" date="2013-08" db="EMBL/GenBank/DDBJ databases">
        <title>The genome sequence of Knoellia sinensis.</title>
        <authorList>
            <person name="Zhu W."/>
            <person name="Wang G."/>
        </authorList>
    </citation>
    <scope>NUCLEOTIDE SEQUENCE [LARGE SCALE GENOMIC DNA]</scope>
    <source>
        <strain evidence="5 6">KCTC 19936</strain>
    </source>
</reference>
<evidence type="ECO:0000256" key="2">
    <source>
        <dbReference type="ARBA" id="ARBA00022801"/>
    </source>
</evidence>
<feature type="domain" description="Resuscitation-promoting factor core lysozyme-like" evidence="4">
    <location>
        <begin position="44"/>
        <end position="119"/>
    </location>
</feature>
<proteinExistence type="inferred from homology"/>
<dbReference type="PROSITE" id="PS51318">
    <property type="entry name" value="TAT"/>
    <property type="match status" value="1"/>
</dbReference>
<evidence type="ECO:0000256" key="1">
    <source>
        <dbReference type="ARBA" id="ARBA00010830"/>
    </source>
</evidence>
<gene>
    <name evidence="5" type="ORF">N802_13590</name>
</gene>
<accession>A0A0A0JB40</accession>
<dbReference type="CDD" id="cd13925">
    <property type="entry name" value="RPF"/>
    <property type="match status" value="1"/>
</dbReference>
<keyword evidence="2" id="KW-0378">Hydrolase</keyword>
<evidence type="ECO:0000259" key="4">
    <source>
        <dbReference type="Pfam" id="PF06737"/>
    </source>
</evidence>
<dbReference type="InterPro" id="IPR023346">
    <property type="entry name" value="Lysozyme-like_dom_sf"/>
</dbReference>